<dbReference type="PANTHER" id="PTHR42765">
    <property type="entry name" value="SOLEUCYL-TRNA SYNTHETASE"/>
    <property type="match status" value="1"/>
</dbReference>
<keyword evidence="6 10" id="KW-0648">Protein biosynthesis</keyword>
<keyword evidence="5 10" id="KW-0067">ATP-binding</keyword>
<evidence type="ECO:0000256" key="2">
    <source>
        <dbReference type="ARBA" id="ARBA00022490"/>
    </source>
</evidence>
<keyword evidence="3 10" id="KW-0436">Ligase</keyword>
<organism evidence="13 14">
    <name type="scientific">Xanthobacter oligotrophicus</name>
    <dbReference type="NCBI Taxonomy" id="2607286"/>
    <lineage>
        <taxon>Bacteria</taxon>
        <taxon>Pseudomonadati</taxon>
        <taxon>Pseudomonadota</taxon>
        <taxon>Alphaproteobacteria</taxon>
        <taxon>Hyphomicrobiales</taxon>
        <taxon>Xanthobacteraceae</taxon>
        <taxon>Xanthobacter</taxon>
    </lineage>
</organism>
<evidence type="ECO:0000256" key="7">
    <source>
        <dbReference type="ARBA" id="ARBA00023146"/>
    </source>
</evidence>
<proteinExistence type="inferred from homology"/>
<evidence type="ECO:0000313" key="13">
    <source>
        <dbReference type="EMBL" id="MFG1373342.1"/>
    </source>
</evidence>
<dbReference type="InterPro" id="IPR002301">
    <property type="entry name" value="Ile-tRNA-ligase"/>
</dbReference>
<dbReference type="Gene3D" id="3.90.740.10">
    <property type="entry name" value="Valyl/Leucyl/Isoleucyl-tRNA synthetase, editing domain"/>
    <property type="match status" value="1"/>
</dbReference>
<dbReference type="EMBL" id="JBAFVH010000007">
    <property type="protein sequence ID" value="MFG1373342.1"/>
    <property type="molecule type" value="Genomic_DNA"/>
</dbReference>
<evidence type="ECO:0000256" key="10">
    <source>
        <dbReference type="HAMAP-Rule" id="MF_02002"/>
    </source>
</evidence>
<dbReference type="Proteomes" id="UP001604002">
    <property type="component" value="Unassembled WGS sequence"/>
</dbReference>
<comment type="caution">
    <text evidence="10">Lacks conserved residue(s) required for the propagation of feature annotation.</text>
</comment>
<evidence type="ECO:0000256" key="9">
    <source>
        <dbReference type="ARBA" id="ARBA00048359"/>
    </source>
</evidence>
<dbReference type="GO" id="GO:0004822">
    <property type="term" value="F:isoleucine-tRNA ligase activity"/>
    <property type="evidence" value="ECO:0007669"/>
    <property type="project" value="UniProtKB-EC"/>
</dbReference>
<name>A0ABW6ZXZ3_9HYPH</name>
<dbReference type="Pfam" id="PF00133">
    <property type="entry name" value="tRNA-synt_1"/>
    <property type="match status" value="1"/>
</dbReference>
<dbReference type="InterPro" id="IPR050081">
    <property type="entry name" value="Ile-tRNA_ligase"/>
</dbReference>
<dbReference type="EC" id="6.1.1.5" evidence="10"/>
<keyword evidence="4 10" id="KW-0547">Nucleotide-binding</keyword>
<dbReference type="SUPFAM" id="SSF50677">
    <property type="entry name" value="ValRS/IleRS/LeuRS editing domain"/>
    <property type="match status" value="1"/>
</dbReference>
<feature type="domain" description="Aminoacyl-tRNA synthetase class Ia" evidence="11">
    <location>
        <begin position="46"/>
        <end position="747"/>
    </location>
</feature>
<comment type="catalytic activity">
    <reaction evidence="9 10">
        <text>tRNA(Ile) + L-isoleucine + ATP = L-isoleucyl-tRNA(Ile) + AMP + diphosphate</text>
        <dbReference type="Rhea" id="RHEA:11060"/>
        <dbReference type="Rhea" id="RHEA-COMP:9666"/>
        <dbReference type="Rhea" id="RHEA-COMP:9695"/>
        <dbReference type="ChEBI" id="CHEBI:30616"/>
        <dbReference type="ChEBI" id="CHEBI:33019"/>
        <dbReference type="ChEBI" id="CHEBI:58045"/>
        <dbReference type="ChEBI" id="CHEBI:78442"/>
        <dbReference type="ChEBI" id="CHEBI:78528"/>
        <dbReference type="ChEBI" id="CHEBI:456215"/>
        <dbReference type="EC" id="6.1.1.5"/>
    </reaction>
</comment>
<evidence type="ECO:0000256" key="4">
    <source>
        <dbReference type="ARBA" id="ARBA00022741"/>
    </source>
</evidence>
<comment type="subunit">
    <text evidence="10">Monomer.</text>
</comment>
<dbReference type="PRINTS" id="PR00984">
    <property type="entry name" value="TRNASYNTHILE"/>
</dbReference>
<dbReference type="PROSITE" id="PS00178">
    <property type="entry name" value="AA_TRNA_LIGASE_I"/>
    <property type="match status" value="1"/>
</dbReference>
<evidence type="ECO:0000313" key="14">
    <source>
        <dbReference type="Proteomes" id="UP001604002"/>
    </source>
</evidence>
<gene>
    <name evidence="10 13" type="primary">ileS</name>
    <name evidence="13" type="ORF">V5F32_14300</name>
</gene>
<keyword evidence="7 10" id="KW-0030">Aminoacyl-tRNA synthetase</keyword>
<dbReference type="SUPFAM" id="SSF52374">
    <property type="entry name" value="Nucleotidylyl transferase"/>
    <property type="match status" value="1"/>
</dbReference>
<dbReference type="Pfam" id="PF08264">
    <property type="entry name" value="Anticodon_1"/>
    <property type="match status" value="1"/>
</dbReference>
<dbReference type="HAMAP" id="MF_02002">
    <property type="entry name" value="Ile_tRNA_synth_type1"/>
    <property type="match status" value="1"/>
</dbReference>
<evidence type="ECO:0000256" key="1">
    <source>
        <dbReference type="ARBA" id="ARBA00006887"/>
    </source>
</evidence>
<dbReference type="InterPro" id="IPR002300">
    <property type="entry name" value="aa-tRNA-synth_Ia"/>
</dbReference>
<evidence type="ECO:0000256" key="6">
    <source>
        <dbReference type="ARBA" id="ARBA00022917"/>
    </source>
</evidence>
<evidence type="ECO:0000259" key="11">
    <source>
        <dbReference type="Pfam" id="PF00133"/>
    </source>
</evidence>
<comment type="domain">
    <text evidence="10">IleRS has two distinct active sites: one for aminoacylation and one for editing. The misactivated valine is translocated from the active site to the editing site, which sterically excludes the correctly activated isoleucine. The single editing site contains two valyl binding pockets, one specific for each substrate (Val-AMP or Val-tRNA(Ile)).</text>
</comment>
<feature type="binding site" evidence="10">
    <location>
        <position position="668"/>
    </location>
    <ligand>
        <name>L-isoleucyl-5'-AMP</name>
        <dbReference type="ChEBI" id="CHEBI:178002"/>
    </ligand>
</feature>
<dbReference type="InterPro" id="IPR013155">
    <property type="entry name" value="M/V/L/I-tRNA-synth_anticd-bd"/>
</dbReference>
<keyword evidence="2 10" id="KW-0963">Cytoplasm</keyword>
<dbReference type="CDD" id="cd07960">
    <property type="entry name" value="Anticodon_Ia_Ile_BEm"/>
    <property type="match status" value="1"/>
</dbReference>
<comment type="similarity">
    <text evidence="1 10">Belongs to the class-I aminoacyl-tRNA synthetase family. IleS type 1 subfamily.</text>
</comment>
<dbReference type="PANTHER" id="PTHR42765:SF1">
    <property type="entry name" value="ISOLEUCINE--TRNA LIGASE, MITOCHONDRIAL"/>
    <property type="match status" value="1"/>
</dbReference>
<feature type="domain" description="Methionyl/Valyl/Leucyl/Isoleucyl-tRNA synthetase anticodon-binding" evidence="12">
    <location>
        <begin position="791"/>
        <end position="939"/>
    </location>
</feature>
<dbReference type="NCBIfam" id="TIGR00392">
    <property type="entry name" value="ileS"/>
    <property type="match status" value="1"/>
</dbReference>
<reference evidence="13 14" key="1">
    <citation type="submission" date="2024-02" db="EMBL/GenBank/DDBJ databases">
        <title>Expansion and revision of Xanthobacter and proposal of Roseixanthobacter gen. nov.</title>
        <authorList>
            <person name="Soltysiak M.P.M."/>
            <person name="Jalihal A."/>
            <person name="Ory A."/>
            <person name="Chrisophersen C."/>
            <person name="Lee A.D."/>
            <person name="Boulton J."/>
            <person name="Springer M."/>
        </authorList>
    </citation>
    <scope>NUCLEOTIDE SEQUENCE [LARGE SCALE GENOMIC DNA]</scope>
    <source>
        <strain evidence="13 14">23A</strain>
    </source>
</reference>
<comment type="caution">
    <text evidence="13">The sequence shown here is derived from an EMBL/GenBank/DDBJ whole genome shotgun (WGS) entry which is preliminary data.</text>
</comment>
<keyword evidence="14" id="KW-1185">Reference proteome</keyword>
<dbReference type="InterPro" id="IPR033708">
    <property type="entry name" value="Anticodon_Ile_BEm"/>
</dbReference>
<comment type="function">
    <text evidence="8 10">Catalyzes the attachment of isoleucine to tRNA(Ile). As IleRS can inadvertently accommodate and process structurally similar amino acids such as valine, to avoid such errors it has two additional distinct tRNA(Ile)-dependent editing activities. One activity is designated as 'pretransfer' editing and involves the hydrolysis of activated Val-AMP. The other activity is designated 'posttransfer' editing and involves deacylation of mischarged Val-tRNA(Ile).</text>
</comment>
<evidence type="ECO:0000256" key="8">
    <source>
        <dbReference type="ARBA" id="ARBA00025217"/>
    </source>
</evidence>
<protein>
    <recommendedName>
        <fullName evidence="10">Isoleucine--tRNA ligase</fullName>
        <ecNumber evidence="10">6.1.1.5</ecNumber>
    </recommendedName>
    <alternativeName>
        <fullName evidence="10">Isoleucyl-tRNA synthetase</fullName>
        <shortName evidence="10">IleRS</shortName>
    </alternativeName>
</protein>
<dbReference type="RefSeq" id="WP_393993123.1">
    <property type="nucleotide sequence ID" value="NZ_JBAFVH010000007.1"/>
</dbReference>
<dbReference type="Gene3D" id="1.10.730.20">
    <property type="match status" value="1"/>
</dbReference>
<feature type="short sequence motif" description="'HIGH' region" evidence="10">
    <location>
        <begin position="76"/>
        <end position="86"/>
    </location>
</feature>
<dbReference type="InterPro" id="IPR023585">
    <property type="entry name" value="Ile-tRNA-ligase_type1"/>
</dbReference>
<dbReference type="SUPFAM" id="SSF47323">
    <property type="entry name" value="Anticodon-binding domain of a subclass of class I aminoacyl-tRNA synthetases"/>
    <property type="match status" value="1"/>
</dbReference>
<comment type="subcellular location">
    <subcellularLocation>
        <location evidence="10">Cytoplasm</location>
    </subcellularLocation>
</comment>
<evidence type="ECO:0000256" key="5">
    <source>
        <dbReference type="ARBA" id="ARBA00022840"/>
    </source>
</evidence>
<sequence>MTAPDTSSPEASTAEASAAPDYSKTLLLPQTPFPMRAGLPKLEPELLARWARTDLYGRLREQGRGRARFVLHDGPPYANGNIHIGHALNKILKDVVTRSQQMLGYDSNYVPGWDCHGLPIEWKIEEDNYRKKGKTKPDFTDAAAMVAFRQECRAYAEHWLNEQRKEFKRLGVEGDWDHPYTTMAFAAEAQIAREIMKFAENGLLYRGSKPVMWSVVEKTALAEAEVEYQDFTSDTVWVKFPVQSADSHPIYTRASSEAELDKVANDRLDSISTVQRLAANGATVVIWTTTPWTLPGNRAISYSSKISYGLYEVTDAPADNWAKTGDKLILADKLAEDVFKQARVTTFARLGDVPADVLGALICRHPLAALGYDFKVPLLDGDHVTDDAGTGFVHTAPGHGREDFEIWTHHRRWLEERGISPAIPYTVDADSFYTAQAPGFEGKRVITEKGEKGDANPAVIDALIAQGNLLARGRVKHQYPHSWRSKKPVIFRNTPQWFIAMDQDIRAADGKAAPRPATLAGNAPDTLRERALAGIRTVEWVPAAGENRINGMIANRPDWVVSRQRAWGVPIAVFVKDKGDGTVEILKDAAVNARIAEAFAAEGADAWFKEGASARFLGERAGEGWAKVDDVLDVWFDSGSTHAFTLEVRPDLKAVRPPEGNDKVMYLEGSDQHRGWFHSSLLESCGTRGRPPYDVVLTHGFVLDEDGRKMSKSLGNVTSPQDVIKQSGADILRLWVCASDYADDLRIGPEILKTTADTYRKLRNTLRWLLGSLHHDRPEEHVAFAEMPALERYILHRLVELDGEIRAAYRAFDYKKVNAALTQFMNIELSAFYFDIRKDALYCDPLSSVTRRACLTVLDAVFARLITWLAPILPFTCEEAYIARTGDEEGSVHLLGFPDTPAGWRDDALAEKWRQVRVIRRVVLGALEVERAAKRMGSSLEAAPEVYVSESALADALDGLDLAEITITSAATLIRSEGPADAFRLPDVPGVAVVPVRAEGRKCARSWKISAEVGTDPEFPDVTPRDADALREFYATQAAAE</sequence>
<feature type="binding site" evidence="10">
    <location>
        <position position="712"/>
    </location>
    <ligand>
        <name>ATP</name>
        <dbReference type="ChEBI" id="CHEBI:30616"/>
    </ligand>
</feature>
<evidence type="ECO:0000256" key="3">
    <source>
        <dbReference type="ARBA" id="ARBA00022598"/>
    </source>
</evidence>
<evidence type="ECO:0000259" key="12">
    <source>
        <dbReference type="Pfam" id="PF08264"/>
    </source>
</evidence>
<accession>A0ABW6ZXZ3</accession>
<dbReference type="InterPro" id="IPR009080">
    <property type="entry name" value="tRNAsynth_Ia_anticodon-bd"/>
</dbReference>
<dbReference type="Gene3D" id="3.40.50.620">
    <property type="entry name" value="HUPs"/>
    <property type="match status" value="2"/>
</dbReference>
<feature type="short sequence motif" description="'KMSKS' region" evidence="10">
    <location>
        <begin position="709"/>
        <end position="713"/>
    </location>
</feature>
<dbReference type="InterPro" id="IPR009008">
    <property type="entry name" value="Val/Leu/Ile-tRNA-synth_edit"/>
</dbReference>
<dbReference type="InterPro" id="IPR014729">
    <property type="entry name" value="Rossmann-like_a/b/a_fold"/>
</dbReference>
<dbReference type="InterPro" id="IPR001412">
    <property type="entry name" value="aa-tRNA-synth_I_CS"/>
</dbReference>